<accession>K1X4N1</accession>
<proteinExistence type="predicted"/>
<dbReference type="EMBL" id="AMFJ01036127">
    <property type="protein sequence ID" value="EKD25085.1"/>
    <property type="molecule type" value="Genomic_DNA"/>
</dbReference>
<reference evidence="1" key="1">
    <citation type="journal article" date="2012" name="Science">
        <title>Fermentation, hydrogen, and sulfur metabolism in multiple uncultivated bacterial phyla.</title>
        <authorList>
            <person name="Wrighton K.C."/>
            <person name="Thomas B.C."/>
            <person name="Sharon I."/>
            <person name="Miller C.S."/>
            <person name="Castelle C.J."/>
            <person name="VerBerkmoes N.C."/>
            <person name="Wilkins M.J."/>
            <person name="Hettich R.L."/>
            <person name="Lipton M.S."/>
            <person name="Williams K.H."/>
            <person name="Long P.E."/>
            <person name="Banfield J.F."/>
        </authorList>
    </citation>
    <scope>NUCLEOTIDE SEQUENCE [LARGE SCALE GENOMIC DNA]</scope>
</reference>
<evidence type="ECO:0000313" key="1">
    <source>
        <dbReference type="EMBL" id="EKD25085.1"/>
    </source>
</evidence>
<name>K1X4N1_9BACT</name>
<dbReference type="AlphaFoldDB" id="K1X4N1"/>
<protein>
    <submittedName>
        <fullName evidence="1">Uncharacterized protein</fullName>
    </submittedName>
</protein>
<sequence length="679" mass="75841">MCLLLIGTCSSVFAVDFSQTLDLAKQDIFSMWDLFKWKSTVSNLYGKALKLAKDKEVSSTTASFDQLAAYFSECSRVTNQDFINILYHTNFSFKNTFDLILPKWTQAPSKKDIDTSYSKFFTCRKILVPTSVDIQNITNEITAVYYAWYTTSYATSTLNEDNYWSDFFWNGTLDDSDFDILYDINQVGKTLFENFKESPQILFYRMPAKVGASPIIPQAGGALSSLTDQSSYQVWGGGWSFPGTTWAPLWTSISQWWWTTTTTTTSVSQSQSVITSLSVPSVTDDSEVQNFIENTNATAPAIPAGVALVFWNQCLSWDTATPPVEAPPVLMTPEEYISGIVTFIENASLDDVITTNLLTQFHKDNPLPVWRSTSNSGYANGVANAYAEQAFGTPASGSCESACTSLPLDKQAQCELSCSKSCIQKCDGLWIQDKALCISDCVCFLVSGPNGQWWEGVEDMYRIKFCKVPVQSRAISPWKTVYSIQAIFQEISDVLAWLRDSGQMVKFSKTKEFLDSNIKIKFADNFAFKLQVWFKPLFEQRSAIIKKQEQEQANTDMDLAVLGMNAAAPEADDYDKYIVIADPIRNKANLEQATSLVDINKNIENVQAAALAAVAATKLSNESLDAVVSAYSQQTSILFIQNMISFLKDNQSFWDNLSLALLDMNKMTLELKSKIENSK</sequence>
<comment type="caution">
    <text evidence="1">The sequence shown here is derived from an EMBL/GenBank/DDBJ whole genome shotgun (WGS) entry which is preliminary data.</text>
</comment>
<gene>
    <name evidence="1" type="ORF">ACD_80C00120G0004</name>
</gene>
<organism evidence="1">
    <name type="scientific">uncultured bacterium</name>
    <name type="common">gcode 4</name>
    <dbReference type="NCBI Taxonomy" id="1234023"/>
    <lineage>
        <taxon>Bacteria</taxon>
        <taxon>environmental samples</taxon>
    </lineage>
</organism>